<keyword evidence="2" id="KW-1185">Reference proteome</keyword>
<evidence type="ECO:0000313" key="1">
    <source>
        <dbReference type="EMBL" id="KAI4860554.1"/>
    </source>
</evidence>
<sequence length="231" mass="25601">MPADPRRQSASVRGDEPDTRQALREWQESQQSPNRPAWNTAKFALRITSTVLAVTLFVVSIAGFAAPRGFGSILGAPLAAAAIVFDMAGLIVVCVRKRKSGMRPTVSLGFELMITLAGIALSTLLVFSAVDSVWSLHYYTADRNGYFRIGMSVAVSILAVFLTLVHFVLFILDCVEVDRQRRATKRFLEKVASIDVVSRRESTIDRPAPSYSMAKRESRPQSSRYDNVRPF</sequence>
<accession>A0ACB9YML3</accession>
<comment type="caution">
    <text evidence="1">The sequence shown here is derived from an EMBL/GenBank/DDBJ whole genome shotgun (WGS) entry which is preliminary data.</text>
</comment>
<dbReference type="EMBL" id="MU393582">
    <property type="protein sequence ID" value="KAI4860554.1"/>
    <property type="molecule type" value="Genomic_DNA"/>
</dbReference>
<proteinExistence type="predicted"/>
<evidence type="ECO:0000313" key="2">
    <source>
        <dbReference type="Proteomes" id="UP001497700"/>
    </source>
</evidence>
<reference evidence="1 2" key="1">
    <citation type="journal article" date="2022" name="New Phytol.">
        <title>Ecological generalism drives hyperdiversity of secondary metabolite gene clusters in xylarialean endophytes.</title>
        <authorList>
            <person name="Franco M.E.E."/>
            <person name="Wisecaver J.H."/>
            <person name="Arnold A.E."/>
            <person name="Ju Y.M."/>
            <person name="Slot J.C."/>
            <person name="Ahrendt S."/>
            <person name="Moore L.P."/>
            <person name="Eastman K.E."/>
            <person name="Scott K."/>
            <person name="Konkel Z."/>
            <person name="Mondo S.J."/>
            <person name="Kuo A."/>
            <person name="Hayes R.D."/>
            <person name="Haridas S."/>
            <person name="Andreopoulos B."/>
            <person name="Riley R."/>
            <person name="LaButti K."/>
            <person name="Pangilinan J."/>
            <person name="Lipzen A."/>
            <person name="Amirebrahimi M."/>
            <person name="Yan J."/>
            <person name="Adam C."/>
            <person name="Keymanesh K."/>
            <person name="Ng V."/>
            <person name="Louie K."/>
            <person name="Northen T."/>
            <person name="Drula E."/>
            <person name="Henrissat B."/>
            <person name="Hsieh H.M."/>
            <person name="Youens-Clark K."/>
            <person name="Lutzoni F."/>
            <person name="Miadlikowska J."/>
            <person name="Eastwood D.C."/>
            <person name="Hamelin R.C."/>
            <person name="Grigoriev I.V."/>
            <person name="U'Ren J.M."/>
        </authorList>
    </citation>
    <scope>NUCLEOTIDE SEQUENCE [LARGE SCALE GENOMIC DNA]</scope>
    <source>
        <strain evidence="1 2">CBS 119005</strain>
    </source>
</reference>
<organism evidence="1 2">
    <name type="scientific">Hypoxylon rubiginosum</name>
    <dbReference type="NCBI Taxonomy" id="110542"/>
    <lineage>
        <taxon>Eukaryota</taxon>
        <taxon>Fungi</taxon>
        <taxon>Dikarya</taxon>
        <taxon>Ascomycota</taxon>
        <taxon>Pezizomycotina</taxon>
        <taxon>Sordariomycetes</taxon>
        <taxon>Xylariomycetidae</taxon>
        <taxon>Xylariales</taxon>
        <taxon>Hypoxylaceae</taxon>
        <taxon>Hypoxylon</taxon>
    </lineage>
</organism>
<gene>
    <name evidence="1" type="ORF">F4820DRAFT_452802</name>
</gene>
<name>A0ACB9YML3_9PEZI</name>
<dbReference type="Proteomes" id="UP001497700">
    <property type="component" value="Unassembled WGS sequence"/>
</dbReference>
<protein>
    <submittedName>
        <fullName evidence="1">Uncharacterized protein</fullName>
    </submittedName>
</protein>